<keyword evidence="2" id="KW-1185">Reference proteome</keyword>
<evidence type="ECO:0000313" key="1">
    <source>
        <dbReference type="EMBL" id="MFH6603226.1"/>
    </source>
</evidence>
<reference evidence="1" key="1">
    <citation type="submission" date="2024-09" db="EMBL/GenBank/DDBJ databases">
        <authorList>
            <person name="Liu J."/>
        </authorList>
    </citation>
    <scope>NUCLEOTIDE SEQUENCE</scope>
    <source>
        <strain evidence="1">NBU2967</strain>
    </source>
</reference>
<gene>
    <name evidence="1" type="ORF">ACEZ3G_07055</name>
</gene>
<protein>
    <submittedName>
        <fullName evidence="1">Uncharacterized protein</fullName>
    </submittedName>
</protein>
<proteinExistence type="predicted"/>
<name>A0ACC7LJ18_9FLAO</name>
<comment type="caution">
    <text evidence="1">The sequence shown here is derived from an EMBL/GenBank/DDBJ whole genome shotgun (WGS) entry which is preliminary data.</text>
</comment>
<evidence type="ECO:0000313" key="2">
    <source>
        <dbReference type="Proteomes" id="UP001595191"/>
    </source>
</evidence>
<dbReference type="EMBL" id="JBHFPV010000001">
    <property type="protein sequence ID" value="MFH6603226.1"/>
    <property type="molecule type" value="Genomic_DNA"/>
</dbReference>
<sequence>MKKDIEIPVDENVFVAAVKESNGELLAENWYVYVINARHTYIETVIVVSKGYGDAAKTSTIRRSIEIMPARSFQKIELLPENLLALENEFFITFFADGKLYERKCVFKANSISDARSVNIPVLEQDGVWAY</sequence>
<organism evidence="1 2">
    <name type="scientific">Meishania litoralis</name>
    <dbReference type="NCBI Taxonomy" id="3434685"/>
    <lineage>
        <taxon>Bacteria</taxon>
        <taxon>Pseudomonadati</taxon>
        <taxon>Bacteroidota</taxon>
        <taxon>Flavobacteriia</taxon>
        <taxon>Flavobacteriales</taxon>
        <taxon>Flavobacteriaceae</taxon>
        <taxon>Meishania</taxon>
    </lineage>
</organism>
<dbReference type="Proteomes" id="UP001595191">
    <property type="component" value="Unassembled WGS sequence"/>
</dbReference>
<accession>A0ACC7LJ18</accession>